<keyword evidence="3" id="KW-1185">Reference proteome</keyword>
<evidence type="ECO:0000313" key="2">
    <source>
        <dbReference type="EMBL" id="KAJ8894738.1"/>
    </source>
</evidence>
<name>A0ABQ9IDJ1_9NEOP</name>
<reference evidence="2 3" key="1">
    <citation type="submission" date="2023-02" db="EMBL/GenBank/DDBJ databases">
        <title>LHISI_Scaffold_Assembly.</title>
        <authorList>
            <person name="Stuart O.P."/>
            <person name="Cleave R."/>
            <person name="Magrath M.J.L."/>
            <person name="Mikheyev A.S."/>
        </authorList>
    </citation>
    <scope>NUCLEOTIDE SEQUENCE [LARGE SCALE GENOMIC DNA]</scope>
    <source>
        <strain evidence="2">Daus_M_001</strain>
        <tissue evidence="2">Leg muscle</tissue>
    </source>
</reference>
<gene>
    <name evidence="2" type="ORF">PR048_000045</name>
</gene>
<evidence type="ECO:0000313" key="3">
    <source>
        <dbReference type="Proteomes" id="UP001159363"/>
    </source>
</evidence>
<sequence length="786" mass="86209">MVCQQSPIPRPRERQCSLCCYLPDLYSIYHDFTILQHVEVVEYTRDNMPRSSIGTHFPEKISAQGATMAERLACSPPFKTIRIQSPAGPHRIFLCGNRAGRCRRSAGFLGDIPEDKPSKVDRCEEFPRVNTAAATNVTCLDLVATHTRTQDTSNYAQLSPPRILRPRPTSPGLSTPSDYYFTNLGKGTSLEAGELYPANRGGLTVESLSGRLPLLPTTSEIQKPVSLYPANRGGLTVESLSGRLPLLPTTSEIQKPVSYTPPIAVVSQSRAYPVVFRSSPRPARSRSRPSIVQDTRAFVSHSARGWSSAPTDAQSMWNLEAVAAWLLTVNDALRDQESSYNSSYFGCISSELCGENHRGGWCTPLPWSDYLPPTHQGSIPGRATPDFRTWESFRTMLLVGGFSWGSPSLHIICVRTPEKEARSQYFFIHARSSPSLIGRVPLSKTDWTNENHLTAALNDYVIGRQIAKTRSNVNHPVAIVSLRNSFRRKSGVPTDAYQFNRVIALVCGFSRGSVSRPFHSRAAPYSPHFTLIGSQDLRVKSRPNLPTSNFTSVSTMDVYVCRFIAVIGHRPFEKLSSGSSAAAPESTLINLQIITARRAEAEVWHVLRAVVRAEVWHVLRAVVRHSAGHIAVKEVKAIHEVEKVMCILKPSFTLQKIIFLASNMAGCQSKPGDLQSARHKPISGLIHHYITRQRHWGSDTRGSDTRGLTLGAVTLEAVTLEAVTQGAVTLEAVTLDVVTLEAVTLEAVTLGAVTLETVTQGAVTLGIVTLAGVTLGAVTFREKISC</sequence>
<dbReference type="Proteomes" id="UP001159363">
    <property type="component" value="Chromosome 1"/>
</dbReference>
<evidence type="ECO:0000256" key="1">
    <source>
        <dbReference type="SAM" id="MobiDB-lite"/>
    </source>
</evidence>
<comment type="caution">
    <text evidence="2">The sequence shown here is derived from an EMBL/GenBank/DDBJ whole genome shotgun (WGS) entry which is preliminary data.</text>
</comment>
<feature type="region of interest" description="Disordered" evidence="1">
    <location>
        <begin position="151"/>
        <end position="175"/>
    </location>
</feature>
<accession>A0ABQ9IDJ1</accession>
<dbReference type="EMBL" id="JARBHB010000001">
    <property type="protein sequence ID" value="KAJ8894738.1"/>
    <property type="molecule type" value="Genomic_DNA"/>
</dbReference>
<proteinExistence type="predicted"/>
<organism evidence="2 3">
    <name type="scientific">Dryococelus australis</name>
    <dbReference type="NCBI Taxonomy" id="614101"/>
    <lineage>
        <taxon>Eukaryota</taxon>
        <taxon>Metazoa</taxon>
        <taxon>Ecdysozoa</taxon>
        <taxon>Arthropoda</taxon>
        <taxon>Hexapoda</taxon>
        <taxon>Insecta</taxon>
        <taxon>Pterygota</taxon>
        <taxon>Neoptera</taxon>
        <taxon>Polyneoptera</taxon>
        <taxon>Phasmatodea</taxon>
        <taxon>Verophasmatodea</taxon>
        <taxon>Anareolatae</taxon>
        <taxon>Phasmatidae</taxon>
        <taxon>Eurycanthinae</taxon>
        <taxon>Dryococelus</taxon>
    </lineage>
</organism>
<protein>
    <submittedName>
        <fullName evidence="2">Uncharacterized protein</fullName>
    </submittedName>
</protein>